<dbReference type="InterPro" id="IPR027417">
    <property type="entry name" value="P-loop_NTPase"/>
</dbReference>
<evidence type="ECO:0000256" key="4">
    <source>
        <dbReference type="ARBA" id="ARBA00022801"/>
    </source>
</evidence>
<dbReference type="SMART" id="SM00490">
    <property type="entry name" value="HELICc"/>
    <property type="match status" value="1"/>
</dbReference>
<dbReference type="Proteomes" id="UP000783686">
    <property type="component" value="Unassembled WGS sequence"/>
</dbReference>
<evidence type="ECO:0000256" key="5">
    <source>
        <dbReference type="ARBA" id="ARBA00022806"/>
    </source>
</evidence>
<dbReference type="GO" id="GO:0005634">
    <property type="term" value="C:nucleus"/>
    <property type="evidence" value="ECO:0007669"/>
    <property type="project" value="UniProtKB-SubCell"/>
</dbReference>
<dbReference type="GO" id="GO:0016887">
    <property type="term" value="F:ATP hydrolysis activity"/>
    <property type="evidence" value="ECO:0007669"/>
    <property type="project" value="InterPro"/>
</dbReference>
<keyword evidence="11" id="KW-1185">Reference proteome</keyword>
<protein>
    <recommendedName>
        <fullName evidence="9">Helicase C-terminal domain-containing protein</fullName>
    </recommendedName>
</protein>
<dbReference type="Proteomes" id="UP000614601">
    <property type="component" value="Unassembled WGS sequence"/>
</dbReference>
<evidence type="ECO:0000256" key="6">
    <source>
        <dbReference type="ARBA" id="ARBA00022840"/>
    </source>
</evidence>
<dbReference type="EMBL" id="CAJFDH010000001">
    <property type="protein sequence ID" value="CAD5206316.1"/>
    <property type="molecule type" value="Genomic_DNA"/>
</dbReference>
<evidence type="ECO:0000256" key="8">
    <source>
        <dbReference type="ARBA" id="ARBA00023242"/>
    </source>
</evidence>
<evidence type="ECO:0000256" key="7">
    <source>
        <dbReference type="ARBA" id="ARBA00023125"/>
    </source>
</evidence>
<dbReference type="GO" id="GO:0003677">
    <property type="term" value="F:DNA binding"/>
    <property type="evidence" value="ECO:0007669"/>
    <property type="project" value="UniProtKB-KW"/>
</dbReference>
<evidence type="ECO:0000313" key="10">
    <source>
        <dbReference type="EMBL" id="CAD5206316.1"/>
    </source>
</evidence>
<dbReference type="PROSITE" id="PS51194">
    <property type="entry name" value="HELICASE_CTER"/>
    <property type="match status" value="1"/>
</dbReference>
<organism evidence="10 11">
    <name type="scientific">Bursaphelenchus okinawaensis</name>
    <dbReference type="NCBI Taxonomy" id="465554"/>
    <lineage>
        <taxon>Eukaryota</taxon>
        <taxon>Metazoa</taxon>
        <taxon>Ecdysozoa</taxon>
        <taxon>Nematoda</taxon>
        <taxon>Chromadorea</taxon>
        <taxon>Rhabditida</taxon>
        <taxon>Tylenchina</taxon>
        <taxon>Tylenchomorpha</taxon>
        <taxon>Aphelenchoidea</taxon>
        <taxon>Aphelenchoididae</taxon>
        <taxon>Bursaphelenchus</taxon>
    </lineage>
</organism>
<dbReference type="CDD" id="cd18793">
    <property type="entry name" value="SF2_C_SNF"/>
    <property type="match status" value="1"/>
</dbReference>
<dbReference type="InterPro" id="IPR049730">
    <property type="entry name" value="SNF2/RAD54-like_C"/>
</dbReference>
<name>A0A811JSS0_9BILA</name>
<proteinExistence type="inferred from homology"/>
<evidence type="ECO:0000256" key="3">
    <source>
        <dbReference type="ARBA" id="ARBA00022741"/>
    </source>
</evidence>
<dbReference type="GO" id="GO:0004386">
    <property type="term" value="F:helicase activity"/>
    <property type="evidence" value="ECO:0007669"/>
    <property type="project" value="UniProtKB-KW"/>
</dbReference>
<dbReference type="OrthoDB" id="448448at2759"/>
<accession>A0A811JSS0</accession>
<keyword evidence="4" id="KW-0378">Hydrolase</keyword>
<comment type="subcellular location">
    <subcellularLocation>
        <location evidence="1">Nucleus</location>
    </subcellularLocation>
</comment>
<dbReference type="SUPFAM" id="SSF52540">
    <property type="entry name" value="P-loop containing nucleoside triphosphate hydrolases"/>
    <property type="match status" value="1"/>
</dbReference>
<reference evidence="10" key="1">
    <citation type="submission" date="2020-09" db="EMBL/GenBank/DDBJ databases">
        <authorList>
            <person name="Kikuchi T."/>
        </authorList>
    </citation>
    <scope>NUCLEOTIDE SEQUENCE</scope>
    <source>
        <strain evidence="10">SH1</strain>
    </source>
</reference>
<dbReference type="Pfam" id="PF00271">
    <property type="entry name" value="Helicase_C"/>
    <property type="match status" value="1"/>
</dbReference>
<dbReference type="PANTHER" id="PTHR45797">
    <property type="entry name" value="RAD54-LIKE"/>
    <property type="match status" value="1"/>
</dbReference>
<comment type="similarity">
    <text evidence="2">Belongs to the SNF2/RAD54 helicase family.</text>
</comment>
<dbReference type="AlphaFoldDB" id="A0A811JSS0"/>
<dbReference type="EMBL" id="CAJFCW020000001">
    <property type="protein sequence ID" value="CAG9081286.1"/>
    <property type="molecule type" value="Genomic_DNA"/>
</dbReference>
<keyword evidence="5" id="KW-0347">Helicase</keyword>
<keyword evidence="6" id="KW-0067">ATP-binding</keyword>
<dbReference type="InterPro" id="IPR001650">
    <property type="entry name" value="Helicase_C-like"/>
</dbReference>
<comment type="caution">
    <text evidence="10">The sequence shown here is derived from an EMBL/GenBank/DDBJ whole genome shotgun (WGS) entry which is preliminary data.</text>
</comment>
<keyword evidence="3" id="KW-0547">Nucleotide-binding</keyword>
<gene>
    <name evidence="10" type="ORF">BOKJ2_LOCUS1000</name>
</gene>
<keyword evidence="7" id="KW-0238">DNA-binding</keyword>
<keyword evidence="8" id="KW-0539">Nucleus</keyword>
<sequence length="387" mass="45034">MSEVGMLRIVFIRSQDTIAMLTRMLTKMGRNWKADRHLDGVLNSRDFQWTEGHDFARIYGADKGAEYRTRVQADFNDKNKRRLRLLMVSIQSGSAGMNLIGANRVVIFDVDWNPANDRQALHHWWLAEQWKKPSIYKVQFNKDMNNESFNTDLDIKKQYTVEEASGFYSLSAEPYSKQNPPVLEYGKDDSALQSIIKKHPELFVKITEPSLMLKLQEDDFYLSPEEMANGHRRLEQEKEFLNLGPSNIAVVEEEIQQIGKGFSDFDFINMMRTKVGNVRKNSFSDAYYGELVGIVKPMYKAASVYMLYRDLDRLYREMTPEQVKHYFNFTPKKIIELACKDLAANKKGDRAITNIRKLLQEIYRDLKDDRKLKHALDIIAKSYHGVA</sequence>
<dbReference type="GO" id="GO:0005524">
    <property type="term" value="F:ATP binding"/>
    <property type="evidence" value="ECO:0007669"/>
    <property type="project" value="UniProtKB-KW"/>
</dbReference>
<dbReference type="PANTHER" id="PTHR45797:SF1">
    <property type="entry name" value="HELICASE ARIP4"/>
    <property type="match status" value="1"/>
</dbReference>
<dbReference type="Gene3D" id="3.40.50.300">
    <property type="entry name" value="P-loop containing nucleotide triphosphate hydrolases"/>
    <property type="match status" value="1"/>
</dbReference>
<evidence type="ECO:0000256" key="2">
    <source>
        <dbReference type="ARBA" id="ARBA00007025"/>
    </source>
</evidence>
<evidence type="ECO:0000256" key="1">
    <source>
        <dbReference type="ARBA" id="ARBA00004123"/>
    </source>
</evidence>
<evidence type="ECO:0000259" key="9">
    <source>
        <dbReference type="PROSITE" id="PS51194"/>
    </source>
</evidence>
<feature type="domain" description="Helicase C-terminal" evidence="9">
    <location>
        <begin position="1"/>
        <end position="165"/>
    </location>
</feature>
<dbReference type="InterPro" id="IPR044574">
    <property type="entry name" value="ARIP4-like"/>
</dbReference>
<evidence type="ECO:0000313" key="11">
    <source>
        <dbReference type="Proteomes" id="UP000614601"/>
    </source>
</evidence>